<keyword evidence="8" id="KW-1185">Reference proteome</keyword>
<dbReference type="HAMAP" id="MF_00651">
    <property type="entry name" value="Nuclease_YqgF"/>
    <property type="match status" value="1"/>
</dbReference>
<keyword evidence="4 5" id="KW-0378">Hydrolase</keyword>
<dbReference type="PANTHER" id="PTHR33317:SF4">
    <property type="entry name" value="POLYNUCLEOTIDYL TRANSFERASE, RIBONUCLEASE H-LIKE SUPERFAMILY PROTEIN"/>
    <property type="match status" value="1"/>
</dbReference>
<dbReference type="EMBL" id="QDDL01000001">
    <property type="protein sequence ID" value="PVZ72170.1"/>
    <property type="molecule type" value="Genomic_DNA"/>
</dbReference>
<dbReference type="CDD" id="cd16964">
    <property type="entry name" value="YqgF"/>
    <property type="match status" value="1"/>
</dbReference>
<dbReference type="SUPFAM" id="SSF53098">
    <property type="entry name" value="Ribonuclease H-like"/>
    <property type="match status" value="1"/>
</dbReference>
<dbReference type="OrthoDB" id="9796140at2"/>
<comment type="similarity">
    <text evidence="5">Belongs to the YqgF HJR family.</text>
</comment>
<evidence type="ECO:0000256" key="1">
    <source>
        <dbReference type="ARBA" id="ARBA00022490"/>
    </source>
</evidence>
<dbReference type="GO" id="GO:0004518">
    <property type="term" value="F:nuclease activity"/>
    <property type="evidence" value="ECO:0007669"/>
    <property type="project" value="UniProtKB-KW"/>
</dbReference>
<dbReference type="SMART" id="SM00732">
    <property type="entry name" value="YqgFc"/>
    <property type="match status" value="1"/>
</dbReference>
<keyword evidence="1 5" id="KW-0963">Cytoplasm</keyword>
<gene>
    <name evidence="7" type="ORF">DC094_03915</name>
</gene>
<dbReference type="Proteomes" id="UP000244906">
    <property type="component" value="Unassembled WGS sequence"/>
</dbReference>
<keyword evidence="3 5" id="KW-0540">Nuclease</keyword>
<dbReference type="InterPro" id="IPR012337">
    <property type="entry name" value="RNaseH-like_sf"/>
</dbReference>
<evidence type="ECO:0000256" key="5">
    <source>
        <dbReference type="HAMAP-Rule" id="MF_00651"/>
    </source>
</evidence>
<evidence type="ECO:0000313" key="7">
    <source>
        <dbReference type="EMBL" id="PVZ72170.1"/>
    </source>
</evidence>
<name>A0A2V1H2G9_9GAMM</name>
<dbReference type="RefSeq" id="WP_116685755.1">
    <property type="nucleotide sequence ID" value="NZ_CAWNYD010000001.1"/>
</dbReference>
<keyword evidence="2 5" id="KW-0690">Ribosome biogenesis</keyword>
<dbReference type="InterPro" id="IPR005227">
    <property type="entry name" value="YqgF"/>
</dbReference>
<evidence type="ECO:0000259" key="6">
    <source>
        <dbReference type="SMART" id="SM00732"/>
    </source>
</evidence>
<comment type="function">
    <text evidence="5">Could be a nuclease involved in processing of the 5'-end of pre-16S rRNA.</text>
</comment>
<reference evidence="7 8" key="1">
    <citation type="submission" date="2018-04" db="EMBL/GenBank/DDBJ databases">
        <title>Thalassorhabdus spongiae gen. nov., sp. nov., isolated from a marine sponge in South-West Iceland.</title>
        <authorList>
            <person name="Knobloch S."/>
            <person name="Daussin A."/>
            <person name="Johannsson R."/>
            <person name="Marteinsson V.T."/>
        </authorList>
    </citation>
    <scope>NUCLEOTIDE SEQUENCE [LARGE SCALE GENOMIC DNA]</scope>
    <source>
        <strain evidence="7 8">Hp12</strain>
    </source>
</reference>
<comment type="subcellular location">
    <subcellularLocation>
        <location evidence="5">Cytoplasm</location>
    </subcellularLocation>
</comment>
<feature type="domain" description="YqgF/RNase H-like" evidence="6">
    <location>
        <begin position="11"/>
        <end position="111"/>
    </location>
</feature>
<dbReference type="GO" id="GO:0000967">
    <property type="term" value="P:rRNA 5'-end processing"/>
    <property type="evidence" value="ECO:0007669"/>
    <property type="project" value="UniProtKB-UniRule"/>
</dbReference>
<dbReference type="NCBIfam" id="TIGR00250">
    <property type="entry name" value="RNAse_H_YqgF"/>
    <property type="match status" value="1"/>
</dbReference>
<organism evidence="7 8">
    <name type="scientific">Pelagibaculum spongiae</name>
    <dbReference type="NCBI Taxonomy" id="2080658"/>
    <lineage>
        <taxon>Bacteria</taxon>
        <taxon>Pseudomonadati</taxon>
        <taxon>Pseudomonadota</taxon>
        <taxon>Gammaproteobacteria</taxon>
        <taxon>Oceanospirillales</taxon>
        <taxon>Pelagibaculum</taxon>
    </lineage>
</organism>
<dbReference type="InterPro" id="IPR037027">
    <property type="entry name" value="YqgF/RNaseH-like_dom_sf"/>
</dbReference>
<dbReference type="PANTHER" id="PTHR33317">
    <property type="entry name" value="POLYNUCLEOTIDYL TRANSFERASE, RIBONUCLEASE H-LIKE SUPERFAMILY PROTEIN"/>
    <property type="match status" value="1"/>
</dbReference>
<sequence>MPDSATDNKTLTIIAFDYGLRRIGVAVGQTFTGLAQPIKPVMARDGIPDWDLLQKLFDEWQPDLLVVGRPLNMFGEEQEISKRADKFSRRLEGRFGLKIGRVDERLSSREAIDLLYELGGSGKVDKASVDSCAAALILESWFRENS</sequence>
<comment type="caution">
    <text evidence="7">The sequence shown here is derived from an EMBL/GenBank/DDBJ whole genome shotgun (WGS) entry which is preliminary data.</text>
</comment>
<accession>A0A2V1H2G9</accession>
<dbReference type="EC" id="3.1.-.-" evidence="5"/>
<dbReference type="AlphaFoldDB" id="A0A2V1H2G9"/>
<evidence type="ECO:0000256" key="4">
    <source>
        <dbReference type="ARBA" id="ARBA00022801"/>
    </source>
</evidence>
<protein>
    <recommendedName>
        <fullName evidence="5">Putative pre-16S rRNA nuclease</fullName>
        <ecNumber evidence="5">3.1.-.-</ecNumber>
    </recommendedName>
</protein>
<dbReference type="Gene3D" id="3.30.420.140">
    <property type="entry name" value="YqgF/RNase H-like domain"/>
    <property type="match status" value="1"/>
</dbReference>
<dbReference type="GO" id="GO:0005829">
    <property type="term" value="C:cytosol"/>
    <property type="evidence" value="ECO:0007669"/>
    <property type="project" value="TreeGrafter"/>
</dbReference>
<dbReference type="GO" id="GO:0016788">
    <property type="term" value="F:hydrolase activity, acting on ester bonds"/>
    <property type="evidence" value="ECO:0007669"/>
    <property type="project" value="UniProtKB-UniRule"/>
</dbReference>
<evidence type="ECO:0000313" key="8">
    <source>
        <dbReference type="Proteomes" id="UP000244906"/>
    </source>
</evidence>
<proteinExistence type="inferred from homology"/>
<evidence type="ECO:0000256" key="3">
    <source>
        <dbReference type="ARBA" id="ARBA00022722"/>
    </source>
</evidence>
<evidence type="ECO:0000256" key="2">
    <source>
        <dbReference type="ARBA" id="ARBA00022517"/>
    </source>
</evidence>
<dbReference type="InterPro" id="IPR006641">
    <property type="entry name" value="YqgF/RNaseH-like_dom"/>
</dbReference>
<dbReference type="Pfam" id="PF03652">
    <property type="entry name" value="RuvX"/>
    <property type="match status" value="1"/>
</dbReference>